<comment type="caution">
    <text evidence="1">The sequence shown here is derived from an EMBL/GenBank/DDBJ whole genome shotgun (WGS) entry which is preliminary data.</text>
</comment>
<reference evidence="1 2" key="1">
    <citation type="submission" date="2024-09" db="EMBL/GenBank/DDBJ databases">
        <title>Chromosome-scale assembly of Riccia fluitans.</title>
        <authorList>
            <person name="Paukszto L."/>
            <person name="Sawicki J."/>
            <person name="Karawczyk K."/>
            <person name="Piernik-Szablinska J."/>
            <person name="Szczecinska M."/>
            <person name="Mazdziarz M."/>
        </authorList>
    </citation>
    <scope>NUCLEOTIDE SEQUENCE [LARGE SCALE GENOMIC DNA]</scope>
    <source>
        <strain evidence="1">Rf_01</strain>
        <tissue evidence="1">Aerial parts of the thallus</tissue>
    </source>
</reference>
<keyword evidence="2" id="KW-1185">Reference proteome</keyword>
<name>A0ABD1XUN2_9MARC</name>
<dbReference type="Proteomes" id="UP001605036">
    <property type="component" value="Unassembled WGS sequence"/>
</dbReference>
<proteinExistence type="predicted"/>
<dbReference type="EMBL" id="JBHFFA010000007">
    <property type="protein sequence ID" value="KAL2612660.1"/>
    <property type="molecule type" value="Genomic_DNA"/>
</dbReference>
<sequence length="212" mass="22492">MVASEESSLGQVTNIPRTRCGSCPKWGLRGHLGSGHRIPLLPRYRSNATGWLRVESNGIPILAVARLRGLGLSTPAMLPAELGEPAPPKDSVENAIRSLPGLAGVEFVKDQKRQLVNSMYSTNLSFLVSPCTSSCCFGGLPVPTLDRTACERSGYLLRPATSVTITLAGLLFAYGLVQLSTSMLSGLRSGWWEGTIPPGSSMPASIRAGLDL</sequence>
<organism evidence="1 2">
    <name type="scientific">Riccia fluitans</name>
    <dbReference type="NCBI Taxonomy" id="41844"/>
    <lineage>
        <taxon>Eukaryota</taxon>
        <taxon>Viridiplantae</taxon>
        <taxon>Streptophyta</taxon>
        <taxon>Embryophyta</taxon>
        <taxon>Marchantiophyta</taxon>
        <taxon>Marchantiopsida</taxon>
        <taxon>Marchantiidae</taxon>
        <taxon>Marchantiales</taxon>
        <taxon>Ricciaceae</taxon>
        <taxon>Riccia</taxon>
    </lineage>
</organism>
<accession>A0ABD1XUN2</accession>
<protein>
    <submittedName>
        <fullName evidence="1">Uncharacterized protein</fullName>
    </submittedName>
</protein>
<evidence type="ECO:0000313" key="2">
    <source>
        <dbReference type="Proteomes" id="UP001605036"/>
    </source>
</evidence>
<gene>
    <name evidence="1" type="ORF">R1flu_024352</name>
</gene>
<dbReference type="AlphaFoldDB" id="A0ABD1XUN2"/>
<evidence type="ECO:0000313" key="1">
    <source>
        <dbReference type="EMBL" id="KAL2612660.1"/>
    </source>
</evidence>